<comment type="caution">
    <text evidence="1">The sequence shown here is derived from an EMBL/GenBank/DDBJ whole genome shotgun (WGS) entry which is preliminary data.</text>
</comment>
<dbReference type="InterPro" id="IPR021974">
    <property type="entry name" value="DUF3581"/>
</dbReference>
<reference evidence="1 2" key="1">
    <citation type="submission" date="2020-08" db="EMBL/GenBank/DDBJ databases">
        <title>Genomic Encyclopedia of Type Strains, Phase IV (KMG-IV): sequencing the most valuable type-strain genomes for metagenomic binning, comparative biology and taxonomic classification.</title>
        <authorList>
            <person name="Goeker M."/>
        </authorList>
    </citation>
    <scope>NUCLEOTIDE SEQUENCE [LARGE SCALE GENOMIC DNA]</scope>
    <source>
        <strain evidence="1 2">DSM 26287</strain>
    </source>
</reference>
<dbReference type="AlphaFoldDB" id="A0A7X0NI68"/>
<dbReference type="Proteomes" id="UP000537141">
    <property type="component" value="Unassembled WGS sequence"/>
</dbReference>
<name>A0A7X0NI68_9GAMM</name>
<evidence type="ECO:0000313" key="2">
    <source>
        <dbReference type="Proteomes" id="UP000537141"/>
    </source>
</evidence>
<proteinExistence type="predicted"/>
<dbReference type="EMBL" id="JACHHU010000020">
    <property type="protein sequence ID" value="MBB6543859.1"/>
    <property type="molecule type" value="Genomic_DNA"/>
</dbReference>
<evidence type="ECO:0000313" key="1">
    <source>
        <dbReference type="EMBL" id="MBB6543859.1"/>
    </source>
</evidence>
<keyword evidence="2" id="KW-1185">Reference proteome</keyword>
<gene>
    <name evidence="1" type="ORF">HNQ55_002382</name>
</gene>
<sequence>MFLESYCHNKNNKISFTRQQASDFAKKIADDFNPLHDIDAKRFCVPGDLLFAIILERAGLSQNMTFKFSGMVNDNIFLNFPKSVEEKAHITDDNGKEYLSVEVSGKTTDSAETINALIKAYVEFSGHTFPHILVDLMAKEKVMINPARPMIMYESMSIHLESLAFKAVTLELANTTLSIDGKRGVADLIFNLVADSKVIGHGKKHMILSGLRPYEQETINEIVEIYNTKKADFYAKA</sequence>
<evidence type="ECO:0008006" key="3">
    <source>
        <dbReference type="Google" id="ProtNLM"/>
    </source>
</evidence>
<protein>
    <recommendedName>
        <fullName evidence="3">DUF3581 family protein</fullName>
    </recommendedName>
</protein>
<accession>A0A7X0NI68</accession>
<organism evidence="1 2">
    <name type="scientific">Thalassotalea piscium</name>
    <dbReference type="NCBI Taxonomy" id="1230533"/>
    <lineage>
        <taxon>Bacteria</taxon>
        <taxon>Pseudomonadati</taxon>
        <taxon>Pseudomonadota</taxon>
        <taxon>Gammaproteobacteria</taxon>
        <taxon>Alteromonadales</taxon>
        <taxon>Colwelliaceae</taxon>
        <taxon>Thalassotalea</taxon>
    </lineage>
</organism>
<dbReference type="Pfam" id="PF12119">
    <property type="entry name" value="DUF3581"/>
    <property type="match status" value="1"/>
</dbReference>
<dbReference type="RefSeq" id="WP_184424638.1">
    <property type="nucleotide sequence ID" value="NZ_AP027362.1"/>
</dbReference>